<sequence length="279" mass="31862">MGQSLARTNRQYTLEAPGRTEAICAVIAHLRMAPVATPEHQEALKTLKYLLKHGIAEPAEIQKWAADGFNISGLNAVAVAGIFLEERKRAQAVIYPGHFLIQYITPPVWAEQPARVPQGNNFILKFGGSDVTVPAEWHISRLRLQRTRDSLGGQDLLAVQQKHTELLDTMTAHFEWDSDMKEAIQNDLFHYNPRQSISRARAYRNIMYDRAQDPAYFYDVVIVYVATFGHIPKPVRAHLERDKLLWYLYERPFHPAFKHGFDGFGRPEGDYPSRLRASP</sequence>
<evidence type="ECO:0000313" key="1">
    <source>
        <dbReference type="EMBL" id="KAK8008377.1"/>
    </source>
</evidence>
<dbReference type="EMBL" id="JAQQWI010000016">
    <property type="protein sequence ID" value="KAK8008377.1"/>
    <property type="molecule type" value="Genomic_DNA"/>
</dbReference>
<dbReference type="Proteomes" id="UP001396898">
    <property type="component" value="Unassembled WGS sequence"/>
</dbReference>
<protein>
    <submittedName>
        <fullName evidence="1">Uncharacterized protein</fullName>
    </submittedName>
</protein>
<name>A0ABR1RCP8_9PEZI</name>
<evidence type="ECO:0000313" key="2">
    <source>
        <dbReference type="Proteomes" id="UP001396898"/>
    </source>
</evidence>
<proteinExistence type="predicted"/>
<keyword evidence="2" id="KW-1185">Reference proteome</keyword>
<reference evidence="1 2" key="1">
    <citation type="submission" date="2023-01" db="EMBL/GenBank/DDBJ databases">
        <title>Analysis of 21 Apiospora genomes using comparative genomics revels a genus with tremendous synthesis potential of carbohydrate active enzymes and secondary metabolites.</title>
        <authorList>
            <person name="Sorensen T."/>
        </authorList>
    </citation>
    <scope>NUCLEOTIDE SEQUENCE [LARGE SCALE GENOMIC DNA]</scope>
    <source>
        <strain evidence="1 2">CBS 20057</strain>
    </source>
</reference>
<gene>
    <name evidence="1" type="ORF">PG991_010928</name>
</gene>
<comment type="caution">
    <text evidence="1">The sequence shown here is derived from an EMBL/GenBank/DDBJ whole genome shotgun (WGS) entry which is preliminary data.</text>
</comment>
<accession>A0ABR1RCP8</accession>
<organism evidence="1 2">
    <name type="scientific">Apiospora marii</name>
    <dbReference type="NCBI Taxonomy" id="335849"/>
    <lineage>
        <taxon>Eukaryota</taxon>
        <taxon>Fungi</taxon>
        <taxon>Dikarya</taxon>
        <taxon>Ascomycota</taxon>
        <taxon>Pezizomycotina</taxon>
        <taxon>Sordariomycetes</taxon>
        <taxon>Xylariomycetidae</taxon>
        <taxon>Amphisphaeriales</taxon>
        <taxon>Apiosporaceae</taxon>
        <taxon>Apiospora</taxon>
    </lineage>
</organism>